<sequence>MKFVSKLSVLTLACALIASGCGEKEPGTADLDVAVCGDGQVSGKEVCDGIEVAGETCVSQGFGEGTLGCSADCMSYDATACRAAPVCGNNVREADEACDGYDLADQSCALQGYAGGNLGCNADCTGFNFAACTEEAGYCGNGNIDATEICDGNSLGGQNC</sequence>
<dbReference type="PROSITE" id="PS51257">
    <property type="entry name" value="PROKAR_LIPOPROTEIN"/>
    <property type="match status" value="1"/>
</dbReference>
<dbReference type="AlphaFoldDB" id="A0A382YJ97"/>
<name>A0A382YJ97_9ZZZZ</name>
<feature type="non-terminal residue" evidence="1">
    <location>
        <position position="160"/>
    </location>
</feature>
<gene>
    <name evidence="1" type="ORF">METZ01_LOCUS435779</name>
</gene>
<reference evidence="1" key="1">
    <citation type="submission" date="2018-05" db="EMBL/GenBank/DDBJ databases">
        <authorList>
            <person name="Lanie J.A."/>
            <person name="Ng W.-L."/>
            <person name="Kazmierczak K.M."/>
            <person name="Andrzejewski T.M."/>
            <person name="Davidsen T.M."/>
            <person name="Wayne K.J."/>
            <person name="Tettelin H."/>
            <person name="Glass J.I."/>
            <person name="Rusch D."/>
            <person name="Podicherti R."/>
            <person name="Tsui H.-C.T."/>
            <person name="Winkler M.E."/>
        </authorList>
    </citation>
    <scope>NUCLEOTIDE SEQUENCE</scope>
</reference>
<organism evidence="1">
    <name type="scientific">marine metagenome</name>
    <dbReference type="NCBI Taxonomy" id="408172"/>
    <lineage>
        <taxon>unclassified sequences</taxon>
        <taxon>metagenomes</taxon>
        <taxon>ecological metagenomes</taxon>
    </lineage>
</organism>
<protein>
    <submittedName>
        <fullName evidence="1">Uncharacterized protein</fullName>
    </submittedName>
</protein>
<proteinExistence type="predicted"/>
<dbReference type="EMBL" id="UINC01176003">
    <property type="protein sequence ID" value="SVD82925.1"/>
    <property type="molecule type" value="Genomic_DNA"/>
</dbReference>
<accession>A0A382YJ97</accession>
<evidence type="ECO:0000313" key="1">
    <source>
        <dbReference type="EMBL" id="SVD82925.1"/>
    </source>
</evidence>